<dbReference type="InterPro" id="IPR037923">
    <property type="entry name" value="HTH-like"/>
</dbReference>
<dbReference type="InterPro" id="IPR009057">
    <property type="entry name" value="Homeodomain-like_sf"/>
</dbReference>
<reference evidence="5 6" key="1">
    <citation type="submission" date="2024-09" db="EMBL/GenBank/DDBJ databases">
        <authorList>
            <person name="Sun Q."/>
            <person name="Mori K."/>
        </authorList>
    </citation>
    <scope>NUCLEOTIDE SEQUENCE [LARGE SCALE GENOMIC DNA]</scope>
    <source>
        <strain evidence="5 6">JCM 12520</strain>
    </source>
</reference>
<dbReference type="Gene3D" id="2.60.120.280">
    <property type="entry name" value="Regulatory protein AraC"/>
    <property type="match status" value="1"/>
</dbReference>
<evidence type="ECO:0000256" key="2">
    <source>
        <dbReference type="ARBA" id="ARBA00023125"/>
    </source>
</evidence>
<sequence>MGRFAYEERNAGGNGGNGGDEGLFIAGHFDEPDSYAVQRPHGRDDWLMTYTIEGRGFFVSEGARSVCEAGDMVLIPPGNPQHYGTVRGERWHFVWAHFSARLSETGLLPDRPLIVHRIESDSVRTRVYGALQRAVRDIGERGPYWQQLGENAVREIVLLLAQRLRRPLDPRIEETLRLLSEGMREPLKIEELAKAVGLSPSRLSHLFKELTGHSIVETLNTMRVRQAELLLSYTDRNASEAAFDVGFANYNHFLHQFRKRVGMSPSAFRRKARQHDSN</sequence>
<dbReference type="PROSITE" id="PS01124">
    <property type="entry name" value="HTH_ARAC_FAMILY_2"/>
    <property type="match status" value="1"/>
</dbReference>
<keyword evidence="6" id="KW-1185">Reference proteome</keyword>
<protein>
    <submittedName>
        <fullName evidence="5">Helix-turn-helix domain-containing protein</fullName>
    </submittedName>
</protein>
<evidence type="ECO:0000313" key="6">
    <source>
        <dbReference type="Proteomes" id="UP001589619"/>
    </source>
</evidence>
<keyword evidence="1" id="KW-0805">Transcription regulation</keyword>
<dbReference type="Pfam" id="PF12833">
    <property type="entry name" value="HTH_18"/>
    <property type="match status" value="1"/>
</dbReference>
<dbReference type="Proteomes" id="UP001589619">
    <property type="component" value="Unassembled WGS sequence"/>
</dbReference>
<dbReference type="Gene3D" id="1.10.10.60">
    <property type="entry name" value="Homeodomain-like"/>
    <property type="match status" value="2"/>
</dbReference>
<dbReference type="SMART" id="SM00342">
    <property type="entry name" value="HTH_ARAC"/>
    <property type="match status" value="1"/>
</dbReference>
<dbReference type="PANTHER" id="PTHR46796">
    <property type="entry name" value="HTH-TYPE TRANSCRIPTIONAL ACTIVATOR RHAS-RELATED"/>
    <property type="match status" value="1"/>
</dbReference>
<keyword evidence="3" id="KW-0804">Transcription</keyword>
<dbReference type="RefSeq" id="WP_344903409.1">
    <property type="nucleotide sequence ID" value="NZ_BAAAYO010000001.1"/>
</dbReference>
<dbReference type="SUPFAM" id="SSF51215">
    <property type="entry name" value="Regulatory protein AraC"/>
    <property type="match status" value="1"/>
</dbReference>
<evidence type="ECO:0000256" key="1">
    <source>
        <dbReference type="ARBA" id="ARBA00023015"/>
    </source>
</evidence>
<evidence type="ECO:0000259" key="4">
    <source>
        <dbReference type="PROSITE" id="PS01124"/>
    </source>
</evidence>
<organism evidence="5 6">
    <name type="scientific">Paenibacillus hodogayensis</name>
    <dbReference type="NCBI Taxonomy" id="279208"/>
    <lineage>
        <taxon>Bacteria</taxon>
        <taxon>Bacillati</taxon>
        <taxon>Bacillota</taxon>
        <taxon>Bacilli</taxon>
        <taxon>Bacillales</taxon>
        <taxon>Paenibacillaceae</taxon>
        <taxon>Paenibacillus</taxon>
    </lineage>
</organism>
<accession>A0ABV5VXD9</accession>
<gene>
    <name evidence="5" type="ORF">ACFFNY_14325</name>
</gene>
<dbReference type="Pfam" id="PF02311">
    <property type="entry name" value="AraC_binding"/>
    <property type="match status" value="1"/>
</dbReference>
<comment type="caution">
    <text evidence="5">The sequence shown here is derived from an EMBL/GenBank/DDBJ whole genome shotgun (WGS) entry which is preliminary data.</text>
</comment>
<dbReference type="InterPro" id="IPR018060">
    <property type="entry name" value="HTH_AraC"/>
</dbReference>
<proteinExistence type="predicted"/>
<keyword evidence="2" id="KW-0238">DNA-binding</keyword>
<feature type="domain" description="HTH araC/xylS-type" evidence="4">
    <location>
        <begin position="173"/>
        <end position="271"/>
    </location>
</feature>
<name>A0ABV5VXD9_9BACL</name>
<dbReference type="SUPFAM" id="SSF46689">
    <property type="entry name" value="Homeodomain-like"/>
    <property type="match status" value="2"/>
</dbReference>
<dbReference type="InterPro" id="IPR050204">
    <property type="entry name" value="AraC_XylS_family_regulators"/>
</dbReference>
<evidence type="ECO:0000256" key="3">
    <source>
        <dbReference type="ARBA" id="ARBA00023163"/>
    </source>
</evidence>
<dbReference type="InterPro" id="IPR003313">
    <property type="entry name" value="AraC-bd"/>
</dbReference>
<evidence type="ECO:0000313" key="5">
    <source>
        <dbReference type="EMBL" id="MFB9752738.1"/>
    </source>
</evidence>
<dbReference type="EMBL" id="JBHMAG010000012">
    <property type="protein sequence ID" value="MFB9752738.1"/>
    <property type="molecule type" value="Genomic_DNA"/>
</dbReference>